<feature type="domain" description="Terminase large subunit gp17-like C-terminal" evidence="2">
    <location>
        <begin position="325"/>
        <end position="465"/>
    </location>
</feature>
<dbReference type="Pfam" id="PF03237">
    <property type="entry name" value="Terminase_6N"/>
    <property type="match status" value="1"/>
</dbReference>
<dbReference type="Proteomes" id="UP001317259">
    <property type="component" value="Unassembled WGS sequence"/>
</dbReference>
<dbReference type="InterPro" id="IPR035421">
    <property type="entry name" value="Terminase_6C"/>
</dbReference>
<proteinExistence type="predicted"/>
<sequence length="516" mass="57406">MTVLSPWEYAAQHFQTKTRKWPTPGAMSAALDPAGHRQTAMLDLIDRELVELFDGNAHDRLMVFCPPQEGKSQKISRRTPAWLLSHDPTLRIAIVSYAANKAERWGRQIRRDILAHPELGITLRQDSRAAGRWETEQGGQLVCVGIAGGITGEPVDVLIVDDPVEGRAEAESATYRDRDWDWWESNGSTRLSSRARVIVMMTRWHEDDLAGRLETREPGDWRIVRIPAIAGPNDPLGRRPGQELESVQRRKPGYFHDLQVKRSAYVFNSIFQQNPVAADGNLFKRSDFRYWRQMPADAAWHGVLGGQRVDLGGRAVQLDDCWRFITVDLAASKRTSADFTVAAAWAISPDGDLILLGRNRGRLEEGEHWDHVRPLQQRWHADTVFIEQSFISTTLAVDATAAGIPVQPLVAETDKITRAIPATNRVKAGRVWFPAGADWLDVWCDELASFPSAAHDDQVDTLSYAARVVSAHWLPSENAAQVDARRAAAPVDDVIGQAYAAATGTGGGLDLMTMTY</sequence>
<dbReference type="InterPro" id="IPR006517">
    <property type="entry name" value="Phage_terminase_lsu-like_C"/>
</dbReference>
<reference evidence="3 4" key="1">
    <citation type="submission" date="2022-04" db="EMBL/GenBank/DDBJ databases">
        <title>Genome draft of Actinomadura sp. ATCC 31491.</title>
        <authorList>
            <person name="Shi X."/>
            <person name="Du Y."/>
        </authorList>
    </citation>
    <scope>NUCLEOTIDE SEQUENCE [LARGE SCALE GENOMIC DNA]</scope>
    <source>
        <strain evidence="3 4">ATCC 31491</strain>
    </source>
</reference>
<protein>
    <submittedName>
        <fullName evidence="3">Phage terminase large subunit</fullName>
    </submittedName>
</protein>
<evidence type="ECO:0000313" key="3">
    <source>
        <dbReference type="EMBL" id="MCK2219705.1"/>
    </source>
</evidence>
<comment type="caution">
    <text evidence="3">The sequence shown here is derived from an EMBL/GenBank/DDBJ whole genome shotgun (WGS) entry which is preliminary data.</text>
</comment>
<name>A0ABT0G679_9ACTN</name>
<evidence type="ECO:0000259" key="2">
    <source>
        <dbReference type="Pfam" id="PF17289"/>
    </source>
</evidence>
<evidence type="ECO:0000313" key="4">
    <source>
        <dbReference type="Proteomes" id="UP001317259"/>
    </source>
</evidence>
<dbReference type="NCBIfam" id="TIGR01630">
    <property type="entry name" value="psiM2_ORF9"/>
    <property type="match status" value="1"/>
</dbReference>
<dbReference type="Pfam" id="PF17289">
    <property type="entry name" value="Terminase_6C"/>
    <property type="match status" value="1"/>
</dbReference>
<dbReference type="EMBL" id="JAKRKC020000002">
    <property type="protein sequence ID" value="MCK2219705.1"/>
    <property type="molecule type" value="Genomic_DNA"/>
</dbReference>
<organism evidence="3 4">
    <name type="scientific">Actinomadura luzonensis</name>
    <dbReference type="NCBI Taxonomy" id="2805427"/>
    <lineage>
        <taxon>Bacteria</taxon>
        <taxon>Bacillati</taxon>
        <taxon>Actinomycetota</taxon>
        <taxon>Actinomycetes</taxon>
        <taxon>Streptosporangiales</taxon>
        <taxon>Thermomonosporaceae</taxon>
        <taxon>Actinomadura</taxon>
    </lineage>
</organism>
<dbReference type="Gene3D" id="3.30.420.240">
    <property type="match status" value="1"/>
</dbReference>
<dbReference type="RefSeq" id="WP_242375228.1">
    <property type="nucleotide sequence ID" value="NZ_JAKRKC020000002.1"/>
</dbReference>
<keyword evidence="4" id="KW-1185">Reference proteome</keyword>
<keyword evidence="1" id="KW-1188">Viral release from host cell</keyword>
<accession>A0ABT0G679</accession>
<evidence type="ECO:0000256" key="1">
    <source>
        <dbReference type="ARBA" id="ARBA00022612"/>
    </source>
</evidence>
<gene>
    <name evidence="3" type="primary">terL</name>
    <name evidence="3" type="ORF">MF672_038810</name>
</gene>